<evidence type="ECO:0000313" key="2">
    <source>
        <dbReference type="EMBL" id="KKM99523.1"/>
    </source>
</evidence>
<proteinExistence type="predicted"/>
<dbReference type="AlphaFoldDB" id="A0A0F9M1H9"/>
<dbReference type="PANTHER" id="PTHR34512:SF30">
    <property type="entry name" value="OUTER MEMBRANE PROTEIN ASSEMBLY FACTOR BAMB"/>
    <property type="match status" value="1"/>
</dbReference>
<protein>
    <recommendedName>
        <fullName evidence="1">Pyrrolo-quinoline quinone repeat domain-containing protein</fullName>
    </recommendedName>
</protein>
<dbReference type="InterPro" id="IPR015943">
    <property type="entry name" value="WD40/YVTN_repeat-like_dom_sf"/>
</dbReference>
<dbReference type="Pfam" id="PF13360">
    <property type="entry name" value="PQQ_2"/>
    <property type="match status" value="1"/>
</dbReference>
<organism evidence="2">
    <name type="scientific">marine sediment metagenome</name>
    <dbReference type="NCBI Taxonomy" id="412755"/>
    <lineage>
        <taxon>unclassified sequences</taxon>
        <taxon>metagenomes</taxon>
        <taxon>ecological metagenomes</taxon>
    </lineage>
</organism>
<evidence type="ECO:0000259" key="1">
    <source>
        <dbReference type="Pfam" id="PF13360"/>
    </source>
</evidence>
<dbReference type="InterPro" id="IPR018391">
    <property type="entry name" value="PQQ_b-propeller_rpt"/>
</dbReference>
<comment type="caution">
    <text evidence="2">The sequence shown here is derived from an EMBL/GenBank/DDBJ whole genome shotgun (WGS) entry which is preliminary data.</text>
</comment>
<dbReference type="SUPFAM" id="SSF50998">
    <property type="entry name" value="Quinoprotein alcohol dehydrogenase-like"/>
    <property type="match status" value="1"/>
</dbReference>
<dbReference type="InterPro" id="IPR011047">
    <property type="entry name" value="Quinoprotein_ADH-like_sf"/>
</dbReference>
<dbReference type="EMBL" id="LAZR01005487">
    <property type="protein sequence ID" value="KKM99523.1"/>
    <property type="molecule type" value="Genomic_DNA"/>
</dbReference>
<feature type="domain" description="Pyrrolo-quinoline quinone repeat" evidence="1">
    <location>
        <begin position="8"/>
        <end position="239"/>
    </location>
</feature>
<gene>
    <name evidence="2" type="ORF">LCGC14_1147040</name>
</gene>
<dbReference type="Gene3D" id="2.130.10.10">
    <property type="entry name" value="YVTN repeat-like/Quinoprotein amine dehydrogenase"/>
    <property type="match status" value="1"/>
</dbReference>
<dbReference type="PANTHER" id="PTHR34512">
    <property type="entry name" value="CELL SURFACE PROTEIN"/>
    <property type="match status" value="1"/>
</dbReference>
<dbReference type="SMART" id="SM00564">
    <property type="entry name" value="PQQ"/>
    <property type="match status" value="4"/>
</dbReference>
<name>A0A0F9M1H9_9ZZZZ</name>
<reference evidence="2" key="1">
    <citation type="journal article" date="2015" name="Nature">
        <title>Complex archaea that bridge the gap between prokaryotes and eukaryotes.</title>
        <authorList>
            <person name="Spang A."/>
            <person name="Saw J.H."/>
            <person name="Jorgensen S.L."/>
            <person name="Zaremba-Niedzwiedzka K."/>
            <person name="Martijn J."/>
            <person name="Lind A.E."/>
            <person name="van Eijk R."/>
            <person name="Schleper C."/>
            <person name="Guy L."/>
            <person name="Ettema T.J."/>
        </authorList>
    </citation>
    <scope>NUCLEOTIDE SEQUENCE</scope>
</reference>
<sequence length="316" mass="34481">MHRKQNDATPSPVTDGKHVWVVTGTGKVTAFDMNGKQIWKKDLQQEFGPFGHNWGYGSSPLLYDGSLIVEVLHGMRTDDPSYIVSFKAKTGNVQWRQERPTDAQRESPDAYTTPVLLKQEGKTQFVISGGDYVTGHDFKTGKEIWRAAGLNPLRRSNYRVVPTPIIVGGLIYAPTRKKPLLALRVGGTGDITESHLAWKYEGSGAPDVPSPVCDGKHFYMVDDRGLVTCLDAKTGALIWGPEATTEGIVSASPILSEGKLYILNEKAVASIVSVGPEFKLLATNELDGTYTLASPAVSGSQLFIRTSTHLYCIKSK</sequence>
<dbReference type="InterPro" id="IPR002372">
    <property type="entry name" value="PQQ_rpt_dom"/>
</dbReference>
<accession>A0A0F9M1H9</accession>